<dbReference type="SUPFAM" id="SSF50969">
    <property type="entry name" value="YVTN repeat-like/Quinoprotein amine dehydrogenase"/>
    <property type="match status" value="1"/>
</dbReference>
<dbReference type="Pfam" id="PF07730">
    <property type="entry name" value="HisKA_3"/>
    <property type="match status" value="1"/>
</dbReference>
<evidence type="ECO:0000256" key="5">
    <source>
        <dbReference type="ARBA" id="ARBA00022741"/>
    </source>
</evidence>
<proteinExistence type="predicted"/>
<keyword evidence="6" id="KW-0418">Kinase</keyword>
<dbReference type="InterPro" id="IPR011712">
    <property type="entry name" value="Sig_transdc_His_kin_sub3_dim/P"/>
</dbReference>
<dbReference type="InterPro" id="IPR013783">
    <property type="entry name" value="Ig-like_fold"/>
</dbReference>
<evidence type="ECO:0000256" key="8">
    <source>
        <dbReference type="ARBA" id="ARBA00023012"/>
    </source>
</evidence>
<keyword evidence="9" id="KW-0472">Membrane</keyword>
<evidence type="ECO:0000259" key="11">
    <source>
        <dbReference type="Pfam" id="PF07730"/>
    </source>
</evidence>
<dbReference type="GO" id="GO:0046983">
    <property type="term" value="F:protein dimerization activity"/>
    <property type="evidence" value="ECO:0007669"/>
    <property type="project" value="InterPro"/>
</dbReference>
<evidence type="ECO:0000256" key="7">
    <source>
        <dbReference type="ARBA" id="ARBA00022840"/>
    </source>
</evidence>
<evidence type="ECO:0000256" key="2">
    <source>
        <dbReference type="ARBA" id="ARBA00012438"/>
    </source>
</evidence>
<dbReference type="EC" id="2.7.13.3" evidence="2"/>
<dbReference type="InterPro" id="IPR011044">
    <property type="entry name" value="Quino_amine_DH_bsu"/>
</dbReference>
<keyword evidence="10" id="KW-0732">Signal</keyword>
<feature type="domain" description="Signal transduction histidine kinase subgroup 3 dimerisation and phosphoacceptor" evidence="11">
    <location>
        <begin position="763"/>
        <end position="817"/>
    </location>
</feature>
<name>A0A372NZB0_9SPHI</name>
<evidence type="ECO:0000256" key="6">
    <source>
        <dbReference type="ARBA" id="ARBA00022777"/>
    </source>
</evidence>
<keyword evidence="3" id="KW-0597">Phosphoprotein</keyword>
<feature type="chain" id="PRO_5016944025" description="histidine kinase" evidence="10">
    <location>
        <begin position="23"/>
        <end position="985"/>
    </location>
</feature>
<evidence type="ECO:0000256" key="10">
    <source>
        <dbReference type="SAM" id="SignalP"/>
    </source>
</evidence>
<dbReference type="RefSeq" id="WP_117390415.1">
    <property type="nucleotide sequence ID" value="NZ_QWDC01000001.1"/>
</dbReference>
<evidence type="ECO:0000313" key="12">
    <source>
        <dbReference type="EMBL" id="RFZ94857.1"/>
    </source>
</evidence>
<dbReference type="InterPro" id="IPR011047">
    <property type="entry name" value="Quinoprotein_ADH-like_sf"/>
</dbReference>
<gene>
    <name evidence="12" type="ORF">D0C36_04805</name>
</gene>
<feature type="signal peptide" evidence="10">
    <location>
        <begin position="1"/>
        <end position="22"/>
    </location>
</feature>
<dbReference type="PANTHER" id="PTHR24421">
    <property type="entry name" value="NITRATE/NITRITE SENSOR PROTEIN NARX-RELATED"/>
    <property type="match status" value="1"/>
</dbReference>
<dbReference type="Gene3D" id="2.60.40.10">
    <property type="entry name" value="Immunoglobulins"/>
    <property type="match status" value="1"/>
</dbReference>
<sequence>MLKRLLAAFFFTFITLSNAVKAQSRSYQTAFEMPTRVVYNLMVDKRGFLWIASDIGISRFDGVNLVHFKSAEQSSLSAVCLYEDSHDRIWFTNFAGQIFFIKNQEVHLLKNYSDKNGKGAPEIVLFDDKLIATTHNGLFVVDLNTLKGKYLTLSNNSDFEAYSLTKMSSGVLIYGKSGYYLYGINGKIKTIKSSLSMSALNADVTILNPLTKNDTVYQQSNPSGIIRKIIIQHDSINVIKTTKYDSYINSVTIDGNEQWVNTTKASYLLNSNMQLRDLNISDIVTDKEGNNWISTLNNGVFVKYRKTPFIAELKPTGLDSNDLFTSFLKAGEIFYWGTQGGKLISYNPASKAIVKKVSFNPNFGPINAIAIDGHKNIFVGFATGLAILKSNGKRVNLPVINIKQILSVGDYTFVASGSGLIAIADTPSSASIRKFRSLFGKDVEYDPKAGWFNLDKSCREICFDPEKQLLAVASKEGLFYIGKNGRQPVYYNKKPIYASTICYLHAKLYAGTIDNGLLILDKTGIRKLSISDGLLSSNIMKIRPGTDHLWIIGSGPLQLFDLNNNSLESYDNLPSRKDAQVIDVNESGHNAYLMTLNGLLIYPLNKKTPNPAPIIYQLKINNKIRSDNEIAKFSYIQNNFNFKLEIPNFYYAKDIYIKYQLLNSADITWKVTEPGGRQINYFTLPPGKYVFKAVAINPKANLNAKVITYSFQISPPWWKRTWVRFFVAIIIFALINYIVVSYHFRQIAYQRAFHEEQESVRLERQRISSEIHDDIGAGLFAIHLYADRAKQRLPHVPEISELNSMVNGIADKIRDIIWSTNTENDNLENLIYYIQFQMEKLFENSSIKFESSIPDEIIDVNVSSQARRDIYLITKELAHNSIKHSAAVKAELTIKIDQECLYLSMEDDGIGFEKGKKLVNSMGLENIQMRINRWKGLLTMTQGDEGIKIVIQIPLKQMLTLKLNDMLKKWQMSIFELLRAFRKKT</sequence>
<reference evidence="12 13" key="1">
    <citation type="submission" date="2018-08" db="EMBL/GenBank/DDBJ databases">
        <title>Mucilaginibacter sp. MYSH2.</title>
        <authorList>
            <person name="Seo T."/>
        </authorList>
    </citation>
    <scope>NUCLEOTIDE SEQUENCE [LARGE SCALE GENOMIC DNA]</scope>
    <source>
        <strain evidence="12 13">MYSH2</strain>
    </source>
</reference>
<dbReference type="GO" id="GO:0016020">
    <property type="term" value="C:membrane"/>
    <property type="evidence" value="ECO:0007669"/>
    <property type="project" value="InterPro"/>
</dbReference>
<dbReference type="Gene3D" id="2.130.10.10">
    <property type="entry name" value="YVTN repeat-like/Quinoprotein amine dehydrogenase"/>
    <property type="match status" value="2"/>
</dbReference>
<dbReference type="Gene3D" id="1.20.5.1930">
    <property type="match status" value="1"/>
</dbReference>
<keyword evidence="13" id="KW-1185">Reference proteome</keyword>
<dbReference type="InterPro" id="IPR015943">
    <property type="entry name" value="WD40/YVTN_repeat-like_dom_sf"/>
</dbReference>
<protein>
    <recommendedName>
        <fullName evidence="2">histidine kinase</fullName>
        <ecNumber evidence="2">2.7.13.3</ecNumber>
    </recommendedName>
</protein>
<organism evidence="12 13">
    <name type="scientific">Mucilaginibacter conchicola</name>
    <dbReference type="NCBI Taxonomy" id="2303333"/>
    <lineage>
        <taxon>Bacteria</taxon>
        <taxon>Pseudomonadati</taxon>
        <taxon>Bacteroidota</taxon>
        <taxon>Sphingobacteriia</taxon>
        <taxon>Sphingobacteriales</taxon>
        <taxon>Sphingobacteriaceae</taxon>
        <taxon>Mucilaginibacter</taxon>
    </lineage>
</organism>
<keyword evidence="7" id="KW-0067">ATP-binding</keyword>
<dbReference type="SUPFAM" id="SSF50998">
    <property type="entry name" value="Quinoprotein alcohol dehydrogenase-like"/>
    <property type="match status" value="1"/>
</dbReference>
<keyword evidence="8" id="KW-0902">Two-component regulatory system</keyword>
<dbReference type="InterPro" id="IPR050482">
    <property type="entry name" value="Sensor_HK_TwoCompSys"/>
</dbReference>
<dbReference type="EMBL" id="QWDC01000001">
    <property type="protein sequence ID" value="RFZ94857.1"/>
    <property type="molecule type" value="Genomic_DNA"/>
</dbReference>
<accession>A0A372NZB0</accession>
<evidence type="ECO:0000313" key="13">
    <source>
        <dbReference type="Proteomes" id="UP000264217"/>
    </source>
</evidence>
<comment type="caution">
    <text evidence="12">The sequence shown here is derived from an EMBL/GenBank/DDBJ whole genome shotgun (WGS) entry which is preliminary data.</text>
</comment>
<feature type="transmembrane region" description="Helical" evidence="9">
    <location>
        <begin position="722"/>
        <end position="744"/>
    </location>
</feature>
<evidence type="ECO:0000256" key="3">
    <source>
        <dbReference type="ARBA" id="ARBA00022553"/>
    </source>
</evidence>
<dbReference type="OrthoDB" id="9809670at2"/>
<evidence type="ECO:0000256" key="9">
    <source>
        <dbReference type="SAM" id="Phobius"/>
    </source>
</evidence>
<dbReference type="InterPro" id="IPR036890">
    <property type="entry name" value="HATPase_C_sf"/>
</dbReference>
<dbReference type="Proteomes" id="UP000264217">
    <property type="component" value="Unassembled WGS sequence"/>
</dbReference>
<dbReference type="PANTHER" id="PTHR24421:SF10">
    <property type="entry name" value="NITRATE_NITRITE SENSOR PROTEIN NARQ"/>
    <property type="match status" value="1"/>
</dbReference>
<evidence type="ECO:0000256" key="1">
    <source>
        <dbReference type="ARBA" id="ARBA00000085"/>
    </source>
</evidence>
<keyword evidence="4" id="KW-0808">Transferase</keyword>
<dbReference type="Gene3D" id="3.30.565.10">
    <property type="entry name" value="Histidine kinase-like ATPase, C-terminal domain"/>
    <property type="match status" value="1"/>
</dbReference>
<comment type="catalytic activity">
    <reaction evidence="1">
        <text>ATP + protein L-histidine = ADP + protein N-phospho-L-histidine.</text>
        <dbReference type="EC" id="2.7.13.3"/>
    </reaction>
</comment>
<dbReference type="SUPFAM" id="SSF55874">
    <property type="entry name" value="ATPase domain of HSP90 chaperone/DNA topoisomerase II/histidine kinase"/>
    <property type="match status" value="1"/>
</dbReference>
<evidence type="ECO:0000256" key="4">
    <source>
        <dbReference type="ARBA" id="ARBA00022679"/>
    </source>
</evidence>
<keyword evidence="9" id="KW-1133">Transmembrane helix</keyword>
<dbReference type="AlphaFoldDB" id="A0A372NZB0"/>
<dbReference type="GO" id="GO:0005524">
    <property type="term" value="F:ATP binding"/>
    <property type="evidence" value="ECO:0007669"/>
    <property type="project" value="UniProtKB-KW"/>
</dbReference>
<keyword evidence="9" id="KW-0812">Transmembrane</keyword>
<keyword evidence="5" id="KW-0547">Nucleotide-binding</keyword>
<dbReference type="GO" id="GO:0000155">
    <property type="term" value="F:phosphorelay sensor kinase activity"/>
    <property type="evidence" value="ECO:0007669"/>
    <property type="project" value="InterPro"/>
</dbReference>